<name>A0A495JB88_9ACTN</name>
<feature type="transmembrane region" description="Helical" evidence="1">
    <location>
        <begin position="217"/>
        <end position="238"/>
    </location>
</feature>
<protein>
    <recommendedName>
        <fullName evidence="4">Secreted protein</fullName>
    </recommendedName>
</protein>
<keyword evidence="1" id="KW-0472">Membrane</keyword>
<sequence length="429" mass="45223">MNRIWRPLRRRASTSPGQLTFALVAVVALSLAFGLVGALTMRDSVTLVRDVSVRSGPLTVQAQDIYRSLSDADATAASAFLANGVEPAALRTRYLDDIAHAATTVAAALRSAEGDSAAALDVLVVQVPVYTGLVEAARTYNRQGLPLGGAYLREASALMRQTILPAAQELYRAESQRLARAQSAVAGVPWAVVLLGLALLGLLVVTQVRLRRMTNRVLNRGLLVATLASVVAVGWMAVAVTGAATRINNGAEEGSLQVGILAEARITALQARADEGLTLIARGDGAQFEEDFTAMMERLIGADGTGGLLERAHQQAPDEAARSTVEEARSHARAWLATHRKVRELDDSSQHLEAVRLATGTGPESAANAAGQLDTALAKGITDGRQHFDQQAETAGNILRGADLAVALLAVLLAAAGSFGLYQRIAEYR</sequence>
<dbReference type="Proteomes" id="UP000277671">
    <property type="component" value="Unassembled WGS sequence"/>
</dbReference>
<comment type="caution">
    <text evidence="2">The sequence shown here is derived from an EMBL/GenBank/DDBJ whole genome shotgun (WGS) entry which is preliminary data.</text>
</comment>
<keyword evidence="1" id="KW-1133">Transmembrane helix</keyword>
<evidence type="ECO:0008006" key="4">
    <source>
        <dbReference type="Google" id="ProtNLM"/>
    </source>
</evidence>
<feature type="transmembrane region" description="Helical" evidence="1">
    <location>
        <begin position="404"/>
        <end position="422"/>
    </location>
</feature>
<gene>
    <name evidence="2" type="ORF">BDK92_0209</name>
</gene>
<dbReference type="AlphaFoldDB" id="A0A495JB88"/>
<keyword evidence="1" id="KW-0812">Transmembrane</keyword>
<proteinExistence type="predicted"/>
<dbReference type="EMBL" id="RBKT01000001">
    <property type="protein sequence ID" value="RKR85991.1"/>
    <property type="molecule type" value="Genomic_DNA"/>
</dbReference>
<keyword evidence="3" id="KW-1185">Reference proteome</keyword>
<accession>A0A495JB88</accession>
<organism evidence="2 3">
    <name type="scientific">Micromonospora pisi</name>
    <dbReference type="NCBI Taxonomy" id="589240"/>
    <lineage>
        <taxon>Bacteria</taxon>
        <taxon>Bacillati</taxon>
        <taxon>Actinomycetota</taxon>
        <taxon>Actinomycetes</taxon>
        <taxon>Micromonosporales</taxon>
        <taxon>Micromonosporaceae</taxon>
        <taxon>Micromonospora</taxon>
    </lineage>
</organism>
<evidence type="ECO:0000313" key="3">
    <source>
        <dbReference type="Proteomes" id="UP000277671"/>
    </source>
</evidence>
<evidence type="ECO:0000313" key="2">
    <source>
        <dbReference type="EMBL" id="RKR85991.1"/>
    </source>
</evidence>
<reference evidence="2 3" key="1">
    <citation type="submission" date="2018-10" db="EMBL/GenBank/DDBJ databases">
        <title>Sequencing the genomes of 1000 actinobacteria strains.</title>
        <authorList>
            <person name="Klenk H.-P."/>
        </authorList>
    </citation>
    <scope>NUCLEOTIDE SEQUENCE [LARGE SCALE GENOMIC DNA]</scope>
    <source>
        <strain evidence="2 3">DSM 45175</strain>
    </source>
</reference>
<feature type="transmembrane region" description="Helical" evidence="1">
    <location>
        <begin position="184"/>
        <end position="205"/>
    </location>
</feature>
<evidence type="ECO:0000256" key="1">
    <source>
        <dbReference type="SAM" id="Phobius"/>
    </source>
</evidence>